<sequence>MGSPRRRNHLPTGAVSVARAVMVPGNGRDIGQFAAWNLPRAQGYSACVFQLEGALMSIDLGVSLTSQAGGLQGIDLKSMDIQTLMVYVQGRRAELLTAQMQTQAEVVQKANERMAQLNEVLSALSRAKAEFPPNPKPGDTIPGWDSQKISRIEVPLNDALRAAGLTGMFEARDGRVTGPDGRGTQVVNGTGVMAGSTTYKELESAYTTVKGMLDTASNTQQMDMIRLQAASNKRNEAFEVMTNTEKRRSDLNSSITSNMR</sequence>
<proteinExistence type="predicted"/>
<dbReference type="EMBL" id="Y13383">
    <property type="protein sequence ID" value="CAC79564.1"/>
    <property type="molecule type" value="Genomic_DNA"/>
</dbReference>
<keyword evidence="1" id="KW-0175">Coiled coil</keyword>
<evidence type="ECO:0000256" key="1">
    <source>
        <dbReference type="SAM" id="Coils"/>
    </source>
</evidence>
<dbReference type="AlphaFoldDB" id="Q84CS8"/>
<feature type="coiled-coil region" evidence="1">
    <location>
        <begin position="100"/>
        <end position="127"/>
    </location>
</feature>
<reference evidence="3" key="1">
    <citation type="journal article" date="2001" name="Zentralbl. Bakteriol.">
        <title>Characterization of the Type III secretion locus of Bordetella pertussis.</title>
        <authorList>
            <person name="Fauconnier A."/>
            <person name="Veithen A."/>
            <person name="Gueirard P."/>
            <person name="Antoine R."/>
            <person name="Wacheul L."/>
            <person name="Locht C."/>
            <person name="Bollen A."/>
            <person name="Godfroid E."/>
        </authorList>
    </citation>
    <scope>NUCLEOTIDE SEQUENCE</scope>
    <source>
        <strain evidence="3">Tohama I</strain>
    </source>
</reference>
<feature type="compositionally biased region" description="Polar residues" evidence="2">
    <location>
        <begin position="251"/>
        <end position="260"/>
    </location>
</feature>
<protein>
    <submittedName>
        <fullName evidence="3">Uncharacterized protein</fullName>
    </submittedName>
</protein>
<evidence type="ECO:0000313" key="3">
    <source>
        <dbReference type="EMBL" id="CAC79564.1"/>
    </source>
</evidence>
<accession>Q84CS8</accession>
<name>Q84CS8_BORPT</name>
<feature type="region of interest" description="Disordered" evidence="2">
    <location>
        <begin position="240"/>
        <end position="260"/>
    </location>
</feature>
<evidence type="ECO:0000256" key="2">
    <source>
        <dbReference type="SAM" id="MobiDB-lite"/>
    </source>
</evidence>
<organism evidence="3">
    <name type="scientific">Bordetella pertussis</name>
    <dbReference type="NCBI Taxonomy" id="520"/>
    <lineage>
        <taxon>Bacteria</taxon>
        <taxon>Pseudomonadati</taxon>
        <taxon>Pseudomonadota</taxon>
        <taxon>Betaproteobacteria</taxon>
        <taxon>Burkholderiales</taxon>
        <taxon>Alcaligenaceae</taxon>
        <taxon>Bordetella</taxon>
    </lineage>
</organism>